<proteinExistence type="predicted"/>
<organism evidence="1 2">
    <name type="scientific">Caedimonas varicaedens</name>
    <dbReference type="NCBI Taxonomy" id="1629334"/>
    <lineage>
        <taxon>Bacteria</taxon>
        <taxon>Pseudomonadati</taxon>
        <taxon>Pseudomonadota</taxon>
        <taxon>Alphaproteobacteria</taxon>
        <taxon>Holosporales</taxon>
        <taxon>Caedimonadaceae</taxon>
        <taxon>Caedimonas</taxon>
    </lineage>
</organism>
<dbReference type="AlphaFoldDB" id="A0A0K8MAR1"/>
<dbReference type="Proteomes" id="UP000036771">
    <property type="component" value="Unassembled WGS sequence"/>
</dbReference>
<accession>A0A0K8MAR1</accession>
<protein>
    <submittedName>
        <fullName evidence="1">Uncharacterized protein</fullName>
    </submittedName>
</protein>
<sequence>MGDIIKQLLEIFILSAALSGCAYEITRPVVTESPAIREMSVMGCQEKHNLCSSTCKNEHPNGGPSREKCYNNCEQLLTVCLESSSPVIIDQEPSVIVEPYPPVVVDPYPGWWWHHHRHWR</sequence>
<comment type="caution">
    <text evidence="1">The sequence shown here is derived from an EMBL/GenBank/DDBJ whole genome shotgun (WGS) entry which is preliminary data.</text>
</comment>
<reference evidence="1 2" key="1">
    <citation type="submission" date="2015-03" db="EMBL/GenBank/DDBJ databases">
        <title>Caedibacter varicaedens, whole genome shotgun sequence.</title>
        <authorList>
            <person name="Suzuki H."/>
            <person name="Dapper A.L."/>
            <person name="Gibson A.K."/>
            <person name="Jackson C."/>
            <person name="Lee H."/>
            <person name="Pejaver V.R."/>
            <person name="Doak T."/>
            <person name="Lynch M."/>
        </authorList>
    </citation>
    <scope>NUCLEOTIDE SEQUENCE [LARGE SCALE GENOMIC DNA]</scope>
</reference>
<evidence type="ECO:0000313" key="2">
    <source>
        <dbReference type="Proteomes" id="UP000036771"/>
    </source>
</evidence>
<dbReference type="PROSITE" id="PS51257">
    <property type="entry name" value="PROKAR_LIPOPROTEIN"/>
    <property type="match status" value="1"/>
</dbReference>
<keyword evidence="2" id="KW-1185">Reference proteome</keyword>
<name>A0A0K8MAR1_9PROT</name>
<evidence type="ECO:0000313" key="1">
    <source>
        <dbReference type="EMBL" id="GAO97600.1"/>
    </source>
</evidence>
<gene>
    <name evidence="1" type="ORF">Cva_00236</name>
</gene>
<dbReference type="EMBL" id="BBVC01000011">
    <property type="protein sequence ID" value="GAO97600.1"/>
    <property type="molecule type" value="Genomic_DNA"/>
</dbReference>